<dbReference type="PANTHER" id="PTHR10039:SF16">
    <property type="entry name" value="GPI INOSITOL-DEACYLASE"/>
    <property type="match status" value="1"/>
</dbReference>
<evidence type="ECO:0000313" key="6">
    <source>
        <dbReference type="EMBL" id="KAF2496773.1"/>
    </source>
</evidence>
<feature type="domain" description="Nephrocystin 3-like N-terminal" evidence="4">
    <location>
        <begin position="638"/>
        <end position="798"/>
    </location>
</feature>
<feature type="domain" description="DUF7779" evidence="5">
    <location>
        <begin position="467"/>
        <end position="540"/>
    </location>
</feature>
<evidence type="ECO:0000259" key="5">
    <source>
        <dbReference type="Pfam" id="PF25000"/>
    </source>
</evidence>
<keyword evidence="7" id="KW-1185">Reference proteome</keyword>
<dbReference type="Pfam" id="PF25000">
    <property type="entry name" value="DUF7779"/>
    <property type="match status" value="1"/>
</dbReference>
<proteinExistence type="predicted"/>
<organism evidence="6 7">
    <name type="scientific">Lophium mytilinum</name>
    <dbReference type="NCBI Taxonomy" id="390894"/>
    <lineage>
        <taxon>Eukaryota</taxon>
        <taxon>Fungi</taxon>
        <taxon>Dikarya</taxon>
        <taxon>Ascomycota</taxon>
        <taxon>Pezizomycotina</taxon>
        <taxon>Dothideomycetes</taxon>
        <taxon>Pleosporomycetidae</taxon>
        <taxon>Mytilinidiales</taxon>
        <taxon>Mytilinidiaceae</taxon>
        <taxon>Lophium</taxon>
    </lineage>
</organism>
<dbReference type="Proteomes" id="UP000799750">
    <property type="component" value="Unassembled WGS sequence"/>
</dbReference>
<feature type="domain" description="NB-ARC" evidence="3">
    <location>
        <begin position="210"/>
        <end position="377"/>
    </location>
</feature>
<dbReference type="InterPro" id="IPR056681">
    <property type="entry name" value="DUF7779"/>
</dbReference>
<keyword evidence="1" id="KW-0677">Repeat</keyword>
<dbReference type="OrthoDB" id="20872at2759"/>
<dbReference type="Gene3D" id="3.40.50.300">
    <property type="entry name" value="P-loop containing nucleotide triphosphate hydrolases"/>
    <property type="match status" value="2"/>
</dbReference>
<dbReference type="Pfam" id="PF00931">
    <property type="entry name" value="NB-ARC"/>
    <property type="match status" value="1"/>
</dbReference>
<dbReference type="EMBL" id="MU004187">
    <property type="protein sequence ID" value="KAF2496773.1"/>
    <property type="molecule type" value="Genomic_DNA"/>
</dbReference>
<dbReference type="GO" id="GO:0043531">
    <property type="term" value="F:ADP binding"/>
    <property type="evidence" value="ECO:0007669"/>
    <property type="project" value="InterPro"/>
</dbReference>
<evidence type="ECO:0000313" key="7">
    <source>
        <dbReference type="Proteomes" id="UP000799750"/>
    </source>
</evidence>
<protein>
    <recommendedName>
        <fullName evidence="8">NACHT domain-containing protein</fullName>
    </recommendedName>
</protein>
<evidence type="ECO:0000259" key="3">
    <source>
        <dbReference type="Pfam" id="PF00931"/>
    </source>
</evidence>
<evidence type="ECO:0000256" key="1">
    <source>
        <dbReference type="ARBA" id="ARBA00022737"/>
    </source>
</evidence>
<dbReference type="PANTHER" id="PTHR10039">
    <property type="entry name" value="AMELOGENIN"/>
    <property type="match status" value="1"/>
</dbReference>
<dbReference type="SUPFAM" id="SSF52540">
    <property type="entry name" value="P-loop containing nucleoside triphosphate hydrolases"/>
    <property type="match status" value="2"/>
</dbReference>
<sequence>MSGVLEAAGAIGTIWSVVTTARTVYDFFNDLKSANEDCKKIVKELYSSMRTLETIHSIGKDHPEKLHDLNSLFVSGGTLDQYRDTVDDLASRVLQSKGTKRAIKKLNFVLGKETVDSLLLKLGRHEDTFLMCLGTENLRILLSMDDKLNSLGSIEMLLLRIEGRFDAIQQIPKVTEVKPFHVPFARDQEDIIKREILMAKIDQTFNAYHRVALYGLGGTGKSRLAIEYMYRIREASKETAIFWVYAAGEPQFRNSYLSIYDTIPKDFKKSYEQSHSVPESPDVRSETLAVVQSWLQSEGSGPWLMVLDNADDPEVILKSEPGAVQATMRQYLPGPNKGRILITSRRKDVALSLVSGDNCLVHIEHLQPDEATRFFRKLLPNDPASDEIVLELSSHLEFLPLAIKQAASSISSMSISIEVYLHNFSENEQNQQTLLQTEFRDLTRATDVSNAVILTWRISFEQVQFQSSTASEMMALMSVLNREGIHEFMLKHIWSDGIQFIRDFGLLLSFSLIGRNSDNVPVASMHRLVQMTVRAWLSQKGERVRWERKALEVILHLFRKSWDEARWPECKILYPHVQVVSEYKFSDEPSKQHREDLTRLLHQWEAPPPLSQLASTSSVRIFEATRQNESTEFALNEVLKFPKLEAWLRTNQRLLFMLGGPGTGKTTTSASIVRHLQKSSPRYESTVLYFFSDFTREPPNRSHDIFLDLIFQLCADISPVPDEVSTLLSETSYPKPITTSTFLSIMSSLSQRSRRLVYVVVDAVDACYDESQMEICLALIRLAHDSNGSNFHVLITGRRGQCLNTVSDSNPVIGMGELLVESADMRNYSHHLTKVMTLENFLGREAEQPAEVLDEWKLQIDNVLQLENNKLQRTPDDKEDHTINDKVDYMIMVQSRVLNAKYESYLRPIEHQHPGMTKLVLMWSVVSERPLTLDEMILACGPLPSKPENPAEKVEAAVLRRCSILDLLDPTRPCADGRQVLRMDEEALRYLRLYRGNIESPLGFSEGDAQSAVLRKCLETLLEFGPHASEETPQPHGLLPYAAQFWPIHFNKLRKPFEAAAPSDILELAEKLFGSPAAYQGWLRVYDPAQPIAGSQIRKLRKDFPSMSYYIDLLELPPELKSMNMANEAISKTVDQPVEDPIPLMAANEGTLVSTNVEEETDQVENPTREQNVDAKPPAAAKELIPSEPSKKSRGFRARFRQVFREGGVRNSSPY</sequence>
<evidence type="ECO:0008006" key="8">
    <source>
        <dbReference type="Google" id="ProtNLM"/>
    </source>
</evidence>
<dbReference type="InterPro" id="IPR027417">
    <property type="entry name" value="P-loop_NTPase"/>
</dbReference>
<reference evidence="6" key="1">
    <citation type="journal article" date="2020" name="Stud. Mycol.">
        <title>101 Dothideomycetes genomes: a test case for predicting lifestyles and emergence of pathogens.</title>
        <authorList>
            <person name="Haridas S."/>
            <person name="Albert R."/>
            <person name="Binder M."/>
            <person name="Bloem J."/>
            <person name="Labutti K."/>
            <person name="Salamov A."/>
            <person name="Andreopoulos B."/>
            <person name="Baker S."/>
            <person name="Barry K."/>
            <person name="Bills G."/>
            <person name="Bluhm B."/>
            <person name="Cannon C."/>
            <person name="Castanera R."/>
            <person name="Culley D."/>
            <person name="Daum C."/>
            <person name="Ezra D."/>
            <person name="Gonzalez J."/>
            <person name="Henrissat B."/>
            <person name="Kuo A."/>
            <person name="Liang C."/>
            <person name="Lipzen A."/>
            <person name="Lutzoni F."/>
            <person name="Magnuson J."/>
            <person name="Mondo S."/>
            <person name="Nolan M."/>
            <person name="Ohm R."/>
            <person name="Pangilinan J."/>
            <person name="Park H.-J."/>
            <person name="Ramirez L."/>
            <person name="Alfaro M."/>
            <person name="Sun H."/>
            <person name="Tritt A."/>
            <person name="Yoshinaga Y."/>
            <person name="Zwiers L.-H."/>
            <person name="Turgeon B."/>
            <person name="Goodwin S."/>
            <person name="Spatafora J."/>
            <person name="Crous P."/>
            <person name="Grigoriev I."/>
        </authorList>
    </citation>
    <scope>NUCLEOTIDE SEQUENCE</scope>
    <source>
        <strain evidence="6">CBS 269.34</strain>
    </source>
</reference>
<accession>A0A6A6QYR2</accession>
<gene>
    <name evidence="6" type="ORF">BU16DRAFT_560090</name>
</gene>
<feature type="region of interest" description="Disordered" evidence="2">
    <location>
        <begin position="1157"/>
        <end position="1198"/>
    </location>
</feature>
<name>A0A6A6QYR2_9PEZI</name>
<evidence type="ECO:0000259" key="4">
    <source>
        <dbReference type="Pfam" id="PF24883"/>
    </source>
</evidence>
<dbReference type="InterPro" id="IPR056884">
    <property type="entry name" value="NPHP3-like_N"/>
</dbReference>
<dbReference type="Pfam" id="PF24883">
    <property type="entry name" value="NPHP3_N"/>
    <property type="match status" value="1"/>
</dbReference>
<dbReference type="InterPro" id="IPR002182">
    <property type="entry name" value="NB-ARC"/>
</dbReference>
<dbReference type="AlphaFoldDB" id="A0A6A6QYR2"/>
<evidence type="ECO:0000256" key="2">
    <source>
        <dbReference type="SAM" id="MobiDB-lite"/>
    </source>
</evidence>